<organism evidence="2">
    <name type="scientific">Moorella thermoacetica Y72</name>
    <dbReference type="NCBI Taxonomy" id="1325331"/>
    <lineage>
        <taxon>Bacteria</taxon>
        <taxon>Bacillati</taxon>
        <taxon>Bacillota</taxon>
        <taxon>Clostridia</taxon>
        <taxon>Neomoorellales</taxon>
        <taxon>Neomoorellaceae</taxon>
        <taxon>Neomoorella</taxon>
    </lineage>
</organism>
<gene>
    <name evidence="2" type="ORF">MTY_1927</name>
</gene>
<accession>A0A0S6UI14</accession>
<dbReference type="Pfam" id="PF07561">
    <property type="entry name" value="DUF1540"/>
    <property type="match status" value="1"/>
</dbReference>
<dbReference type="GeneID" id="45616899"/>
<sequence length="67" mass="7681">MPRIPCEVYFCVHHDGSGFCRLDTIHVTRNGLDTNCGDFERHLPEEDTTKVFSFGKANDTLETMPYD</sequence>
<proteinExistence type="predicted"/>
<dbReference type="RefSeq" id="WP_025774297.1">
    <property type="nucleotide sequence ID" value="NZ_DF238840.1"/>
</dbReference>
<dbReference type="Proteomes" id="UP000063718">
    <property type="component" value="Unassembled WGS sequence"/>
</dbReference>
<dbReference type="InterPro" id="IPR011437">
    <property type="entry name" value="DUF1540"/>
</dbReference>
<dbReference type="GO" id="GO:0016787">
    <property type="term" value="F:hydrolase activity"/>
    <property type="evidence" value="ECO:0007669"/>
    <property type="project" value="UniProtKB-KW"/>
</dbReference>
<name>A0A0S6UI14_NEOTH</name>
<evidence type="ECO:0000259" key="1">
    <source>
        <dbReference type="Pfam" id="PF07561"/>
    </source>
</evidence>
<evidence type="ECO:0000313" key="2">
    <source>
        <dbReference type="EMBL" id="GAF26587.1"/>
    </source>
</evidence>
<keyword evidence="2" id="KW-0378">Hydrolase</keyword>
<feature type="domain" description="DUF1540" evidence="1">
    <location>
        <begin position="4"/>
        <end position="37"/>
    </location>
</feature>
<reference evidence="2" key="1">
    <citation type="journal article" date="2014" name="Gene">
        <title>Genome-guided analysis of transformation efficiency and carbon dioxide assimilation by Moorella thermoacetica Y72.</title>
        <authorList>
            <person name="Tsukahara K."/>
            <person name="Kita A."/>
            <person name="Nakashimada Y."/>
            <person name="Hoshino T."/>
            <person name="Murakami K."/>
        </authorList>
    </citation>
    <scope>NUCLEOTIDE SEQUENCE [LARGE SCALE GENOMIC DNA]</scope>
    <source>
        <strain evidence="2">Y72</strain>
    </source>
</reference>
<dbReference type="AlphaFoldDB" id="A0A0S6UI14"/>
<dbReference type="EMBL" id="DF238840">
    <property type="protein sequence ID" value="GAF26587.1"/>
    <property type="molecule type" value="Genomic_DNA"/>
</dbReference>
<protein>
    <submittedName>
        <fullName evidence="2">Phosphoribosyl-AMP cyclohydrolase</fullName>
    </submittedName>
</protein>